<evidence type="ECO:0000256" key="4">
    <source>
        <dbReference type="ARBA" id="ARBA00022741"/>
    </source>
</evidence>
<evidence type="ECO:0000256" key="6">
    <source>
        <dbReference type="ARBA" id="ARBA00022801"/>
    </source>
</evidence>
<feature type="region of interest" description="Disordered" evidence="14">
    <location>
        <begin position="179"/>
        <end position="243"/>
    </location>
</feature>
<comment type="similarity">
    <text evidence="2">Belongs to the SNF2/RAD54 helicase family.</text>
</comment>
<feature type="region of interest" description="Disordered" evidence="14">
    <location>
        <begin position="892"/>
        <end position="915"/>
    </location>
</feature>
<dbReference type="Gene3D" id="3.40.50.10810">
    <property type="entry name" value="Tandem AAA-ATPase domain"/>
    <property type="match status" value="1"/>
</dbReference>
<evidence type="ECO:0000256" key="14">
    <source>
        <dbReference type="SAM" id="MobiDB-lite"/>
    </source>
</evidence>
<dbReference type="Pfam" id="PF00176">
    <property type="entry name" value="SNF2-rel_dom"/>
    <property type="match status" value="1"/>
</dbReference>
<evidence type="ECO:0000259" key="15">
    <source>
        <dbReference type="PROSITE" id="PS51192"/>
    </source>
</evidence>
<protein>
    <recommendedName>
        <fullName evidence="3">DNA helicase</fullName>
        <ecNumber evidence="3">3.6.4.12</ecNumber>
    </recommendedName>
</protein>
<sequence>MSDPESSVYETDNEMGGVPDAGASPGAEAGAGTGLEGMGVKLMEQTSLEQKIQANATKLFNEREIELDKKRLEKAKQQLNKAQFELGKLQERLRNPRTKISQKEELREQIADWNKLHVEPAEQDIRDITARLLQNIDASEKAGASGDGGRLPNETEKDYLIRTGKITAFGNQAGFVVEEDEKHHEPEESVSHKNLRVPGFAPVVGNADDEKDPALDEEEYLDQDDESNTETDDEQPRNRKKAKLLTDDEIRNIDDGVESFYQDRLHTWIHRRSKLRQEDTENDKPEWLKPHPTNPDAVLNNDFRIPGDIYPSLFDYQKTGVQWLYELYQQEHGGIVSDEMGLGKTIQIIAFVAGLHYSGKLNGPVLIVCPATVMTQWVNEFHTWWPPLRTMVLHSIGSGMAGKNAKEEDFEAQLDLEAEEEDTNVKKTIQSVRNAVNSKHLIDTLIQKGHILITSYVGLRIYEDQLLNINWGYVVLDEGHKIKNPNSNITVLSKRLRTHNRVILSGTPIQNNLIELWSLFDFIFPGRLGTLPIFQEEFEEPIKIGGYANATNLQVKVGYQKAVILKELIQPFLLRRMKVDVARDLPSKQEFVLMCRLTKYQRDKYLEFLGSIEGKMKNYLGAIGTLRKICNHPDLADVHFIEGQPGYGDPSRSGKLQVIKSLLPLWKQQGHKVLLFTQTKQMMFILERFLDRTMGPHYRYMKMSGETNIGKRQDMIYSFNNENYDLFLLTTKVGGLGVNLTGADRVIIFDPDWNPSTDLQARERAWRLGQKKEVLIYRLVIGGSIEEKIYHRQIFKQLLTDKILKDPNQKRFFKNSELHDLFTLSDFDDSSEIDVGLGHTTKKAQGDDLGQIRQLTGVSKLEKFKEAEKKESEEDRLMGGLFKNSTVAQARKHDDVVVEHSNPRDDHLEREARRAAQDALDALKKSRKQVKKAGVGVPTFTGKVGSAGKKFTLARSGIGLKANSQVAKQSSSSILANLKNNKDKSSLSPTPQANPANTKIIADMQKYLANQDGFFAKSGDILNACKLEIEDKKDLMMIRSMLKGIAKWDGTRSGWVLNEEFR</sequence>
<evidence type="ECO:0000259" key="16">
    <source>
        <dbReference type="PROSITE" id="PS51194"/>
    </source>
</evidence>
<evidence type="ECO:0000256" key="9">
    <source>
        <dbReference type="ARBA" id="ARBA00023125"/>
    </source>
</evidence>
<dbReference type="CDD" id="cd18793">
    <property type="entry name" value="SF2_C_SNF"/>
    <property type="match status" value="1"/>
</dbReference>
<dbReference type="SMART" id="SM00490">
    <property type="entry name" value="HELICc"/>
    <property type="match status" value="1"/>
</dbReference>
<dbReference type="PANTHER" id="PTHR45629">
    <property type="entry name" value="SNF2/RAD54 FAMILY MEMBER"/>
    <property type="match status" value="1"/>
</dbReference>
<evidence type="ECO:0000256" key="11">
    <source>
        <dbReference type="ARBA" id="ARBA00023242"/>
    </source>
</evidence>
<dbReference type="GO" id="GO:0006283">
    <property type="term" value="P:transcription-coupled nucleotide-excision repair"/>
    <property type="evidence" value="ECO:0007669"/>
    <property type="project" value="TreeGrafter"/>
</dbReference>
<dbReference type="InterPro" id="IPR001650">
    <property type="entry name" value="Helicase_C-like"/>
</dbReference>
<feature type="domain" description="Helicase ATP-binding" evidence="15">
    <location>
        <begin position="325"/>
        <end position="526"/>
    </location>
</feature>
<feature type="domain" description="Helicase C-terminal" evidence="16">
    <location>
        <begin position="657"/>
        <end position="819"/>
    </location>
</feature>
<keyword evidence="4" id="KW-0547">Nucleotide-binding</keyword>
<dbReference type="InterPro" id="IPR038718">
    <property type="entry name" value="SNF2-like_sf"/>
</dbReference>
<dbReference type="SUPFAM" id="SSF52540">
    <property type="entry name" value="P-loop containing nucleoside triphosphate hydrolases"/>
    <property type="match status" value="2"/>
</dbReference>
<proteinExistence type="inferred from homology"/>
<keyword evidence="11" id="KW-0539">Nucleus</keyword>
<evidence type="ECO:0000256" key="7">
    <source>
        <dbReference type="ARBA" id="ARBA00022806"/>
    </source>
</evidence>
<dbReference type="Pfam" id="PF00271">
    <property type="entry name" value="Helicase_C"/>
    <property type="match status" value="1"/>
</dbReference>
<organism evidence="17">
    <name type="scientific">Cyberlindnera fabianii</name>
    <name type="common">Yeast</name>
    <name type="synonym">Hansenula fabianii</name>
    <dbReference type="NCBI Taxonomy" id="36022"/>
    <lineage>
        <taxon>Eukaryota</taxon>
        <taxon>Fungi</taxon>
        <taxon>Dikarya</taxon>
        <taxon>Ascomycota</taxon>
        <taxon>Saccharomycotina</taxon>
        <taxon>Saccharomycetes</taxon>
        <taxon>Phaffomycetales</taxon>
        <taxon>Phaffomycetaceae</taxon>
        <taxon>Cyberlindnera</taxon>
    </lineage>
</organism>
<feature type="coiled-coil region" evidence="13">
    <location>
        <begin position="62"/>
        <end position="92"/>
    </location>
</feature>
<dbReference type="PROSITE" id="PS51194">
    <property type="entry name" value="HELICASE_CTER"/>
    <property type="match status" value="1"/>
</dbReference>
<keyword evidence="10" id="KW-0234">DNA repair</keyword>
<feature type="compositionally biased region" description="Polar residues" evidence="14">
    <location>
        <begin position="1"/>
        <end position="10"/>
    </location>
</feature>
<evidence type="ECO:0000256" key="5">
    <source>
        <dbReference type="ARBA" id="ARBA00022763"/>
    </source>
</evidence>
<evidence type="ECO:0000256" key="13">
    <source>
        <dbReference type="SAM" id="Coils"/>
    </source>
</evidence>
<keyword evidence="6" id="KW-0378">Hydrolase</keyword>
<dbReference type="Pfam" id="PF25875">
    <property type="entry name" value="WHD_Rad26_CSB"/>
    <property type="match status" value="1"/>
</dbReference>
<dbReference type="PROSITE" id="PS51192">
    <property type="entry name" value="HELICASE_ATP_BIND_1"/>
    <property type="match status" value="1"/>
</dbReference>
<evidence type="ECO:0000256" key="3">
    <source>
        <dbReference type="ARBA" id="ARBA00012551"/>
    </source>
</evidence>
<dbReference type="VEuPathDB" id="FungiDB:BON22_2813"/>
<keyword evidence="13" id="KW-0175">Coiled coil</keyword>
<keyword evidence="9" id="KW-0238">DNA-binding</keyword>
<dbReference type="GO" id="GO:0005524">
    <property type="term" value="F:ATP binding"/>
    <property type="evidence" value="ECO:0007669"/>
    <property type="project" value="InterPro"/>
</dbReference>
<evidence type="ECO:0000256" key="1">
    <source>
        <dbReference type="ARBA" id="ARBA00004123"/>
    </source>
</evidence>
<gene>
    <name evidence="17" type="ORF">CYFA0S_24e00958g</name>
</gene>
<evidence type="ECO:0000256" key="2">
    <source>
        <dbReference type="ARBA" id="ARBA00007025"/>
    </source>
</evidence>
<dbReference type="CDD" id="cd18000">
    <property type="entry name" value="DEXHc_ERCC6"/>
    <property type="match status" value="1"/>
</dbReference>
<feature type="compositionally biased region" description="Basic and acidic residues" evidence="14">
    <location>
        <begin position="180"/>
        <end position="191"/>
    </location>
</feature>
<dbReference type="AlphaFoldDB" id="A0A061B9K1"/>
<dbReference type="EMBL" id="LK052909">
    <property type="protein sequence ID" value="CDR46605.1"/>
    <property type="molecule type" value="Genomic_DNA"/>
</dbReference>
<dbReference type="InterPro" id="IPR000330">
    <property type="entry name" value="SNF2_N"/>
</dbReference>
<accession>A0A061B9K1</accession>
<feature type="compositionally biased region" description="Acidic residues" evidence="14">
    <location>
        <begin position="207"/>
        <end position="233"/>
    </location>
</feature>
<comment type="catalytic activity">
    <reaction evidence="12">
        <text>ATP + H2O = ADP + phosphate + H(+)</text>
        <dbReference type="Rhea" id="RHEA:13065"/>
        <dbReference type="ChEBI" id="CHEBI:15377"/>
        <dbReference type="ChEBI" id="CHEBI:15378"/>
        <dbReference type="ChEBI" id="CHEBI:30616"/>
        <dbReference type="ChEBI" id="CHEBI:43474"/>
        <dbReference type="ChEBI" id="CHEBI:456216"/>
        <dbReference type="EC" id="3.6.4.12"/>
    </reaction>
</comment>
<dbReference type="PhylomeDB" id="A0A061B9K1"/>
<reference evidence="17" key="1">
    <citation type="journal article" date="2014" name="Genome Announc.">
        <title>Genome sequence of the yeast Cyberlindnera fabianii (Hansenula fabianii).</title>
        <authorList>
            <person name="Freel K.C."/>
            <person name="Sarilar V."/>
            <person name="Neuveglise C."/>
            <person name="Devillers H."/>
            <person name="Friedrich A."/>
            <person name="Schacherer J."/>
        </authorList>
    </citation>
    <scope>NUCLEOTIDE SEQUENCE</scope>
    <source>
        <strain evidence="17">YJS4271</strain>
    </source>
</reference>
<dbReference type="FunFam" id="3.40.50.10810:FF:000094">
    <property type="entry name" value="DNA excision repair protein ERCC-6"/>
    <property type="match status" value="1"/>
</dbReference>
<evidence type="ECO:0000313" key="17">
    <source>
        <dbReference type="EMBL" id="CDR46605.1"/>
    </source>
</evidence>
<dbReference type="InterPro" id="IPR058951">
    <property type="entry name" value="WHD_Rad26_CSB-like"/>
</dbReference>
<dbReference type="Gene3D" id="3.40.50.300">
    <property type="entry name" value="P-loop containing nucleotide triphosphate hydrolases"/>
    <property type="match status" value="1"/>
</dbReference>
<dbReference type="InterPro" id="IPR027417">
    <property type="entry name" value="P-loop_NTPase"/>
</dbReference>
<dbReference type="InterPro" id="IPR049730">
    <property type="entry name" value="SNF2/RAD54-like_C"/>
</dbReference>
<keyword evidence="5" id="KW-0227">DNA damage</keyword>
<comment type="subcellular location">
    <subcellularLocation>
        <location evidence="1">Nucleus</location>
    </subcellularLocation>
</comment>
<name>A0A061B9K1_CYBFA</name>
<keyword evidence="7" id="KW-0347">Helicase</keyword>
<keyword evidence="8" id="KW-0067">ATP-binding</keyword>
<dbReference type="InterPro" id="IPR050496">
    <property type="entry name" value="SNF2_RAD54_helicase_repair"/>
</dbReference>
<dbReference type="GO" id="GO:0005634">
    <property type="term" value="C:nucleus"/>
    <property type="evidence" value="ECO:0007669"/>
    <property type="project" value="TreeGrafter"/>
</dbReference>
<dbReference type="EC" id="3.6.4.12" evidence="3"/>
<evidence type="ECO:0000256" key="8">
    <source>
        <dbReference type="ARBA" id="ARBA00022840"/>
    </source>
</evidence>
<evidence type="ECO:0000256" key="10">
    <source>
        <dbReference type="ARBA" id="ARBA00023204"/>
    </source>
</evidence>
<dbReference type="SMART" id="SM00487">
    <property type="entry name" value="DEXDc"/>
    <property type="match status" value="1"/>
</dbReference>
<dbReference type="PANTHER" id="PTHR45629:SF7">
    <property type="entry name" value="DNA EXCISION REPAIR PROTEIN ERCC-6-RELATED"/>
    <property type="match status" value="1"/>
</dbReference>
<dbReference type="GO" id="GO:0003678">
    <property type="term" value="F:DNA helicase activity"/>
    <property type="evidence" value="ECO:0007669"/>
    <property type="project" value="UniProtKB-EC"/>
</dbReference>
<feature type="region of interest" description="Disordered" evidence="14">
    <location>
        <begin position="1"/>
        <end position="35"/>
    </location>
</feature>
<dbReference type="GO" id="GO:0016787">
    <property type="term" value="F:hydrolase activity"/>
    <property type="evidence" value="ECO:0007669"/>
    <property type="project" value="UniProtKB-KW"/>
</dbReference>
<dbReference type="OrthoDB" id="413460at2759"/>
<evidence type="ECO:0000256" key="12">
    <source>
        <dbReference type="ARBA" id="ARBA00047995"/>
    </source>
</evidence>
<dbReference type="InterPro" id="IPR014001">
    <property type="entry name" value="Helicase_ATP-bd"/>
</dbReference>